<keyword evidence="3" id="KW-1185">Reference proteome</keyword>
<evidence type="ECO:0000313" key="1">
    <source>
        <dbReference type="EMBL" id="KFB37871.1"/>
    </source>
</evidence>
<evidence type="ECO:0000313" key="2">
    <source>
        <dbReference type="EnsemblMetazoa" id="ASIC005188-PA"/>
    </source>
</evidence>
<accession>A0A084VIS7</accession>
<dbReference type="AlphaFoldDB" id="A0A084VIS7"/>
<reference evidence="2" key="2">
    <citation type="submission" date="2020-05" db="UniProtKB">
        <authorList>
            <consortium name="EnsemblMetazoa"/>
        </authorList>
    </citation>
    <scope>IDENTIFICATION</scope>
</reference>
<organism evidence="1">
    <name type="scientific">Anopheles sinensis</name>
    <name type="common">Mosquito</name>
    <dbReference type="NCBI Taxonomy" id="74873"/>
    <lineage>
        <taxon>Eukaryota</taxon>
        <taxon>Metazoa</taxon>
        <taxon>Ecdysozoa</taxon>
        <taxon>Arthropoda</taxon>
        <taxon>Hexapoda</taxon>
        <taxon>Insecta</taxon>
        <taxon>Pterygota</taxon>
        <taxon>Neoptera</taxon>
        <taxon>Endopterygota</taxon>
        <taxon>Diptera</taxon>
        <taxon>Nematocera</taxon>
        <taxon>Culicoidea</taxon>
        <taxon>Culicidae</taxon>
        <taxon>Anophelinae</taxon>
        <taxon>Anopheles</taxon>
    </lineage>
</organism>
<evidence type="ECO:0000313" key="3">
    <source>
        <dbReference type="Proteomes" id="UP000030765"/>
    </source>
</evidence>
<dbReference type="EMBL" id="KE524855">
    <property type="protein sequence ID" value="KFB37871.1"/>
    <property type="molecule type" value="Genomic_DNA"/>
</dbReference>
<dbReference type="EnsemblMetazoa" id="ASIC005188-RA">
    <property type="protein sequence ID" value="ASIC005188-PA"/>
    <property type="gene ID" value="ASIC005188"/>
</dbReference>
<name>A0A084VIS7_ANOSI</name>
<sequence length="68" mass="7316">MSFGSAGGVGGYGEMVLGFSVLGQLSRAGKRSYTHERERERMNRVDANIRDNLTGAPGGRSRWDAVGN</sequence>
<reference evidence="1 3" key="1">
    <citation type="journal article" date="2014" name="BMC Genomics">
        <title>Genome sequence of Anopheles sinensis provides insight into genetics basis of mosquito competence for malaria parasites.</title>
        <authorList>
            <person name="Zhou D."/>
            <person name="Zhang D."/>
            <person name="Ding G."/>
            <person name="Shi L."/>
            <person name="Hou Q."/>
            <person name="Ye Y."/>
            <person name="Xu Y."/>
            <person name="Zhou H."/>
            <person name="Xiong C."/>
            <person name="Li S."/>
            <person name="Yu J."/>
            <person name="Hong S."/>
            <person name="Yu X."/>
            <person name="Zou P."/>
            <person name="Chen C."/>
            <person name="Chang X."/>
            <person name="Wang W."/>
            <person name="Lv Y."/>
            <person name="Sun Y."/>
            <person name="Ma L."/>
            <person name="Shen B."/>
            <person name="Zhu C."/>
        </authorList>
    </citation>
    <scope>NUCLEOTIDE SEQUENCE [LARGE SCALE GENOMIC DNA]</scope>
</reference>
<gene>
    <name evidence="1" type="ORF">ZHAS_00005188</name>
</gene>
<protein>
    <submittedName>
        <fullName evidence="1 2">Uncharacterized protein</fullName>
    </submittedName>
</protein>
<dbReference type="VEuPathDB" id="VectorBase:ASIC005188"/>
<proteinExistence type="predicted"/>
<dbReference type="Proteomes" id="UP000030765">
    <property type="component" value="Unassembled WGS sequence"/>
</dbReference>
<dbReference type="EMBL" id="ATLV01013392">
    <property type="status" value="NOT_ANNOTATED_CDS"/>
    <property type="molecule type" value="Genomic_DNA"/>
</dbReference>